<reference evidence="2" key="1">
    <citation type="journal article" date="2013" name="Proc. Natl. Acad. Sci. U.S.A.">
        <title>Improving the coverage of the cyanobacterial phylum using diversity-driven genome sequencing.</title>
        <authorList>
            <person name="Shih P.M."/>
            <person name="Wu D."/>
            <person name="Latifi A."/>
            <person name="Axen S.D."/>
            <person name="Fewer D.P."/>
            <person name="Talla E."/>
            <person name="Calteau A."/>
            <person name="Cai F."/>
            <person name="Tandeau de Marsac N."/>
            <person name="Rippka R."/>
            <person name="Herdman M."/>
            <person name="Sivonen K."/>
            <person name="Coursin T."/>
            <person name="Laurent T."/>
            <person name="Goodwin L."/>
            <person name="Nolan M."/>
            <person name="Davenport K.W."/>
            <person name="Han C.S."/>
            <person name="Rubin E.M."/>
            <person name="Eisen J.A."/>
            <person name="Woyke T."/>
            <person name="Gugger M."/>
            <person name="Kerfeld C.A."/>
        </authorList>
    </citation>
    <scope>NUCLEOTIDE SEQUENCE [LARGE SCALE GENOMIC DNA]</scope>
    <source>
        <strain evidence="2">ATCC 29371 / PCC 7437</strain>
    </source>
</reference>
<organism evidence="1 2">
    <name type="scientific">Stanieria cyanosphaera (strain ATCC 29371 / PCC 7437)</name>
    <dbReference type="NCBI Taxonomy" id="111780"/>
    <lineage>
        <taxon>Bacteria</taxon>
        <taxon>Bacillati</taxon>
        <taxon>Cyanobacteriota</taxon>
        <taxon>Cyanophyceae</taxon>
        <taxon>Pleurocapsales</taxon>
        <taxon>Dermocarpellaceae</taxon>
        <taxon>Stanieria</taxon>
    </lineage>
</organism>
<accession>K9XUF4</accession>
<dbReference type="KEGG" id="scs:Sta7437_1743"/>
<dbReference type="OrthoDB" id="9922735at2"/>
<dbReference type="EMBL" id="CP003653">
    <property type="protein sequence ID" value="AFZ35302.1"/>
    <property type="molecule type" value="Genomic_DNA"/>
</dbReference>
<dbReference type="Proteomes" id="UP000010473">
    <property type="component" value="Chromosome"/>
</dbReference>
<evidence type="ECO:0000313" key="1">
    <source>
        <dbReference type="EMBL" id="AFZ35302.1"/>
    </source>
</evidence>
<proteinExistence type="predicted"/>
<dbReference type="AlphaFoldDB" id="K9XUF4"/>
<sequence length="64" mass="7247">MHFLGLVKFNLKFSNTQNDSLIVSEKKVQKIDLSQEPQEASLARLEEALYADENEGICNLGLYC</sequence>
<dbReference type="RefSeq" id="WP_015192973.1">
    <property type="nucleotide sequence ID" value="NC_019748.1"/>
</dbReference>
<dbReference type="HOGENOM" id="CLU_2865630_0_0_3"/>
<protein>
    <submittedName>
        <fullName evidence="1">Uncharacterized protein</fullName>
    </submittedName>
</protein>
<keyword evidence="2" id="KW-1185">Reference proteome</keyword>
<gene>
    <name evidence="1" type="ordered locus">Sta7437_1743</name>
</gene>
<name>K9XUF4_STAC7</name>
<evidence type="ECO:0000313" key="2">
    <source>
        <dbReference type="Proteomes" id="UP000010473"/>
    </source>
</evidence>